<accession>A0A367EY17</accession>
<dbReference type="RefSeq" id="WP_114014409.1">
    <property type="nucleotide sequence ID" value="NZ_QOIM01000024.1"/>
</dbReference>
<name>A0A367EY17_9ACTN</name>
<feature type="compositionally biased region" description="Basic and acidic residues" evidence="1">
    <location>
        <begin position="48"/>
        <end position="62"/>
    </location>
</feature>
<organism evidence="2 3">
    <name type="scientific">Streptomyces reniochalinae</name>
    <dbReference type="NCBI Taxonomy" id="2250578"/>
    <lineage>
        <taxon>Bacteria</taxon>
        <taxon>Bacillati</taxon>
        <taxon>Actinomycetota</taxon>
        <taxon>Actinomycetes</taxon>
        <taxon>Kitasatosporales</taxon>
        <taxon>Streptomycetaceae</taxon>
        <taxon>Streptomyces</taxon>
    </lineage>
</organism>
<protein>
    <submittedName>
        <fullName evidence="2">Uncharacterized protein</fullName>
    </submittedName>
</protein>
<feature type="region of interest" description="Disordered" evidence="1">
    <location>
        <begin position="48"/>
        <end position="116"/>
    </location>
</feature>
<dbReference type="OrthoDB" id="3873200at2"/>
<feature type="compositionally biased region" description="Low complexity" evidence="1">
    <location>
        <begin position="90"/>
        <end position="102"/>
    </location>
</feature>
<sequence>MAALAWLLIPVVAAAAASLWGSWAGRRRTKTPDAVGVAGYERFRAAMERSGTDGAACRRPEAPDGQFSGVEDAHHGPGAAVAQTQERASRGPAAAELASAGAVGHPSPDGPARGAG</sequence>
<dbReference type="AlphaFoldDB" id="A0A367EY17"/>
<evidence type="ECO:0000256" key="1">
    <source>
        <dbReference type="SAM" id="MobiDB-lite"/>
    </source>
</evidence>
<dbReference type="EMBL" id="QOIM01000024">
    <property type="protein sequence ID" value="RCG22579.1"/>
    <property type="molecule type" value="Genomic_DNA"/>
</dbReference>
<reference evidence="2 3" key="1">
    <citation type="submission" date="2018-06" db="EMBL/GenBank/DDBJ databases">
        <title>Streptomyces reniochalinae sp. nov. and Streptomyces diacarnus sp. nov. from marine sponges.</title>
        <authorList>
            <person name="Li L."/>
        </authorList>
    </citation>
    <scope>NUCLEOTIDE SEQUENCE [LARGE SCALE GENOMIC DNA]</scope>
    <source>
        <strain evidence="2 3">LHW50302</strain>
    </source>
</reference>
<proteinExistence type="predicted"/>
<gene>
    <name evidence="2" type="ORF">DQ392_05900</name>
</gene>
<dbReference type="Proteomes" id="UP000253507">
    <property type="component" value="Unassembled WGS sequence"/>
</dbReference>
<keyword evidence="3" id="KW-1185">Reference proteome</keyword>
<comment type="caution">
    <text evidence="2">The sequence shown here is derived from an EMBL/GenBank/DDBJ whole genome shotgun (WGS) entry which is preliminary data.</text>
</comment>
<evidence type="ECO:0000313" key="2">
    <source>
        <dbReference type="EMBL" id="RCG22579.1"/>
    </source>
</evidence>
<evidence type="ECO:0000313" key="3">
    <source>
        <dbReference type="Proteomes" id="UP000253507"/>
    </source>
</evidence>